<evidence type="ECO:0000256" key="6">
    <source>
        <dbReference type="ARBA" id="ARBA00019935"/>
    </source>
</evidence>
<feature type="domain" description="Glycosyl transferase family 1" evidence="12">
    <location>
        <begin position="296"/>
        <end position="439"/>
    </location>
</feature>
<evidence type="ECO:0000256" key="8">
    <source>
        <dbReference type="ARBA" id="ARBA00022679"/>
    </source>
</evidence>
<dbReference type="Pfam" id="PF08323">
    <property type="entry name" value="Glyco_transf_5"/>
    <property type="match status" value="1"/>
</dbReference>
<comment type="function">
    <text evidence="2 11">Synthesizes alpha-1,4-glucan chains using ADP-glucose.</text>
</comment>
<evidence type="ECO:0000256" key="3">
    <source>
        <dbReference type="ARBA" id="ARBA00004964"/>
    </source>
</evidence>
<evidence type="ECO:0000256" key="5">
    <source>
        <dbReference type="ARBA" id="ARBA00012588"/>
    </source>
</evidence>
<reference evidence="14 15" key="1">
    <citation type="submission" date="2019-03" db="EMBL/GenBank/DDBJ databases">
        <title>Genomic Encyclopedia of Type Strains, Phase IV (KMG-IV): sequencing the most valuable type-strain genomes for metagenomic binning, comparative biology and taxonomic classification.</title>
        <authorList>
            <person name="Goeker M."/>
        </authorList>
    </citation>
    <scope>NUCLEOTIDE SEQUENCE [LARGE SCALE GENOMIC DNA]</scope>
    <source>
        <strain evidence="14 15">DSM 203</strain>
    </source>
</reference>
<dbReference type="Gene3D" id="3.40.50.2000">
    <property type="entry name" value="Glycogen Phosphorylase B"/>
    <property type="match status" value="2"/>
</dbReference>
<dbReference type="InterPro" id="IPR011835">
    <property type="entry name" value="GS/SS"/>
</dbReference>
<comment type="pathway">
    <text evidence="3 11">Glycan biosynthesis; glycogen biosynthesis.</text>
</comment>
<dbReference type="EMBL" id="SMDC01000007">
    <property type="protein sequence ID" value="TCW35080.1"/>
    <property type="molecule type" value="Genomic_DNA"/>
</dbReference>
<evidence type="ECO:0000256" key="4">
    <source>
        <dbReference type="ARBA" id="ARBA00010281"/>
    </source>
</evidence>
<dbReference type="GO" id="GO:0009011">
    <property type="term" value="F:alpha-1,4-glucan glucosyltransferase (ADP-glucose donor) activity"/>
    <property type="evidence" value="ECO:0007669"/>
    <property type="project" value="UniProtKB-UniRule"/>
</dbReference>
<keyword evidence="7 11" id="KW-0328">Glycosyltransferase</keyword>
<accession>A0A4V2W9F0</accession>
<keyword evidence="9 11" id="KW-0320">Glycogen biosynthesis</keyword>
<dbReference type="HAMAP" id="MF_00484">
    <property type="entry name" value="Glycogen_synth"/>
    <property type="match status" value="1"/>
</dbReference>
<evidence type="ECO:0000256" key="1">
    <source>
        <dbReference type="ARBA" id="ARBA00001478"/>
    </source>
</evidence>
<dbReference type="NCBIfam" id="NF001905">
    <property type="entry name" value="PRK00654.2-4"/>
    <property type="match status" value="1"/>
</dbReference>
<gene>
    <name evidence="11" type="primary">glgA</name>
    <name evidence="14" type="ORF">EDC29_10719</name>
</gene>
<evidence type="ECO:0000256" key="7">
    <source>
        <dbReference type="ARBA" id="ARBA00022676"/>
    </source>
</evidence>
<evidence type="ECO:0000259" key="12">
    <source>
        <dbReference type="Pfam" id="PF00534"/>
    </source>
</evidence>
<sequence>MRVVMVGAECAPFAKVGGLGDFIQGLARALAATGVEVQVLLPYYRGLLPEPFVSRLEPLDVAVSIPLDGAALECTCWRLRAEGLDCVLIDPAGDWFRRPHVYGEPDDGLRFALFARAADALLRRPGWRPDIIHCHDWQSAQLPALQWAVTDAGEPPVRVCLTLHNLAHQGLIEPAVLARLGVDVGTLLGPGPLDDPAAPGRANLLRGAIHCADFVNTVSPRYAWEVLHTGQGMGLQGVLQAHVDKFGGILNGIDDALWDPRTDPLIPVHYGPDSLSLKARNGEALRRRLGLRARAAPILAVVSRLDAQKGVELILGGIDSALALGCQVVLLGAAPDAAVAARFAAKREALADCPDAHLELAFDEGLAHLIYAGADMILVPSRYEPCGLTQLIAMRYGTVPLVRRVGGLADTVVDANHSDRPVGERNGYLFEAQTTEAVHAVLGRAAWLWRHHPDHFDRLRDNGMRADHGWRRPAARYLDLYRGLLGA</sequence>
<feature type="domain" description="Starch synthase catalytic" evidence="13">
    <location>
        <begin position="2"/>
        <end position="240"/>
    </location>
</feature>
<organism evidence="14 15">
    <name type="scientific">Marichromatium gracile</name>
    <name type="common">Chromatium gracile</name>
    <dbReference type="NCBI Taxonomy" id="1048"/>
    <lineage>
        <taxon>Bacteria</taxon>
        <taxon>Pseudomonadati</taxon>
        <taxon>Pseudomonadota</taxon>
        <taxon>Gammaproteobacteria</taxon>
        <taxon>Chromatiales</taxon>
        <taxon>Chromatiaceae</taxon>
        <taxon>Marichromatium</taxon>
    </lineage>
</organism>
<evidence type="ECO:0000256" key="2">
    <source>
        <dbReference type="ARBA" id="ARBA00002764"/>
    </source>
</evidence>
<keyword evidence="8 11" id="KW-0808">Transferase</keyword>
<dbReference type="PANTHER" id="PTHR46083:SF1">
    <property type="entry name" value="GLYCOGEN SYNTHASE 2-RELATED"/>
    <property type="match status" value="1"/>
</dbReference>
<dbReference type="RefSeq" id="WP_132229823.1">
    <property type="nucleotide sequence ID" value="NZ_NRRH01000037.1"/>
</dbReference>
<protein>
    <recommendedName>
        <fullName evidence="6 11">Glycogen synthase</fullName>
        <ecNumber evidence="5 11">2.4.1.21</ecNumber>
    </recommendedName>
    <alternativeName>
        <fullName evidence="10 11">Starch [bacterial glycogen] synthase</fullName>
    </alternativeName>
</protein>
<evidence type="ECO:0000256" key="11">
    <source>
        <dbReference type="HAMAP-Rule" id="MF_00484"/>
    </source>
</evidence>
<dbReference type="UniPathway" id="UPA00164"/>
<dbReference type="CDD" id="cd03791">
    <property type="entry name" value="GT5_Glycogen_synthase_DULL1-like"/>
    <property type="match status" value="1"/>
</dbReference>
<evidence type="ECO:0000313" key="15">
    <source>
        <dbReference type="Proteomes" id="UP000295247"/>
    </source>
</evidence>
<dbReference type="Proteomes" id="UP000295247">
    <property type="component" value="Unassembled WGS sequence"/>
</dbReference>
<dbReference type="GO" id="GO:0004373">
    <property type="term" value="F:alpha-1,4-glucan glucosyltransferase (UDP-glucose donor) activity"/>
    <property type="evidence" value="ECO:0007669"/>
    <property type="project" value="InterPro"/>
</dbReference>
<dbReference type="SUPFAM" id="SSF53756">
    <property type="entry name" value="UDP-Glycosyltransferase/glycogen phosphorylase"/>
    <property type="match status" value="1"/>
</dbReference>
<dbReference type="Pfam" id="PF00534">
    <property type="entry name" value="Glycos_transf_1"/>
    <property type="match status" value="1"/>
</dbReference>
<dbReference type="AlphaFoldDB" id="A0A4V2W9F0"/>
<comment type="catalytic activity">
    <reaction evidence="1 11">
        <text>[(1-&gt;4)-alpha-D-glucosyl](n) + ADP-alpha-D-glucose = [(1-&gt;4)-alpha-D-glucosyl](n+1) + ADP + H(+)</text>
        <dbReference type="Rhea" id="RHEA:18189"/>
        <dbReference type="Rhea" id="RHEA-COMP:9584"/>
        <dbReference type="Rhea" id="RHEA-COMP:9587"/>
        <dbReference type="ChEBI" id="CHEBI:15378"/>
        <dbReference type="ChEBI" id="CHEBI:15444"/>
        <dbReference type="ChEBI" id="CHEBI:57498"/>
        <dbReference type="ChEBI" id="CHEBI:456216"/>
        <dbReference type="EC" id="2.4.1.21"/>
    </reaction>
</comment>
<comment type="similarity">
    <text evidence="4 11">Belongs to the glycosyltransferase 1 family. Bacterial/plant glycogen synthase subfamily.</text>
</comment>
<dbReference type="EC" id="2.4.1.21" evidence="5 11"/>
<dbReference type="PANTHER" id="PTHR46083">
    <property type="match status" value="1"/>
</dbReference>
<evidence type="ECO:0000313" key="14">
    <source>
        <dbReference type="EMBL" id="TCW35080.1"/>
    </source>
</evidence>
<proteinExistence type="inferred from homology"/>
<comment type="caution">
    <text evidence="14">The sequence shown here is derived from an EMBL/GenBank/DDBJ whole genome shotgun (WGS) entry which is preliminary data.</text>
</comment>
<feature type="binding site" evidence="11">
    <location>
        <position position="15"/>
    </location>
    <ligand>
        <name>ADP-alpha-D-glucose</name>
        <dbReference type="ChEBI" id="CHEBI:57498"/>
    </ligand>
</feature>
<dbReference type="InterPro" id="IPR013534">
    <property type="entry name" value="Starch_synth_cat_dom"/>
</dbReference>
<evidence type="ECO:0000256" key="9">
    <source>
        <dbReference type="ARBA" id="ARBA00023056"/>
    </source>
</evidence>
<dbReference type="NCBIfam" id="TIGR02095">
    <property type="entry name" value="glgA"/>
    <property type="match status" value="1"/>
</dbReference>
<dbReference type="GO" id="GO:0005978">
    <property type="term" value="P:glycogen biosynthetic process"/>
    <property type="evidence" value="ECO:0007669"/>
    <property type="project" value="UniProtKB-UniRule"/>
</dbReference>
<evidence type="ECO:0000259" key="13">
    <source>
        <dbReference type="Pfam" id="PF08323"/>
    </source>
</evidence>
<dbReference type="InterPro" id="IPR001296">
    <property type="entry name" value="Glyco_trans_1"/>
</dbReference>
<name>A0A4V2W9F0_MARGR</name>
<evidence type="ECO:0000256" key="10">
    <source>
        <dbReference type="ARBA" id="ARBA00031722"/>
    </source>
</evidence>